<organism evidence="10 11">
    <name type="scientific">Pseudoglutamicibacter cumminsii</name>
    <dbReference type="NCBI Taxonomy" id="156979"/>
    <lineage>
        <taxon>Bacteria</taxon>
        <taxon>Bacillati</taxon>
        <taxon>Actinomycetota</taxon>
        <taxon>Actinomycetes</taxon>
        <taxon>Micrococcales</taxon>
        <taxon>Micrococcaceae</taxon>
        <taxon>Pseudoglutamicibacter</taxon>
    </lineage>
</organism>
<protein>
    <recommendedName>
        <fullName evidence="8">Biotin transporter</fullName>
    </recommendedName>
</protein>
<keyword evidence="5 9" id="KW-0812">Transmembrane</keyword>
<keyword evidence="6 9" id="KW-1133">Transmembrane helix</keyword>
<comment type="caution">
    <text evidence="10">The sequence shown here is derived from an EMBL/GenBank/DDBJ whole genome shotgun (WGS) entry which is preliminary data.</text>
</comment>
<evidence type="ECO:0000256" key="4">
    <source>
        <dbReference type="ARBA" id="ARBA00022475"/>
    </source>
</evidence>
<feature type="transmembrane region" description="Helical" evidence="9">
    <location>
        <begin position="44"/>
        <end position="64"/>
    </location>
</feature>
<dbReference type="GO" id="GO:0005886">
    <property type="term" value="C:plasma membrane"/>
    <property type="evidence" value="ECO:0007669"/>
    <property type="project" value="UniProtKB-SubCell"/>
</dbReference>
<dbReference type="EMBL" id="JASODW010000002">
    <property type="protein sequence ID" value="MDK6274643.1"/>
    <property type="molecule type" value="Genomic_DNA"/>
</dbReference>
<evidence type="ECO:0000256" key="1">
    <source>
        <dbReference type="ARBA" id="ARBA00004651"/>
    </source>
</evidence>
<sequence length="202" mass="20629">MTTTVAGEQVRNARRSNPTLDVVLVAMFAALTAVLGLMPPITVGILPVPITLQTLGVMLAGALLGPWRGALSQVLLIALVAAGLPLLSGGRGGLGALMGPTGGYIFGWIFGAFVIGLMTVALYDRARAGWINAVSVFAACVVGGVLVVYLAGSAWLTITTGLNFGTAIKGNVVFMPGDTAKAVIATVVAVIVHRSYRGLIAK</sequence>
<dbReference type="Gene3D" id="1.10.1760.20">
    <property type="match status" value="1"/>
</dbReference>
<evidence type="ECO:0000256" key="5">
    <source>
        <dbReference type="ARBA" id="ARBA00022692"/>
    </source>
</evidence>
<evidence type="ECO:0000256" key="6">
    <source>
        <dbReference type="ARBA" id="ARBA00022989"/>
    </source>
</evidence>
<evidence type="ECO:0000313" key="11">
    <source>
        <dbReference type="Proteomes" id="UP001240483"/>
    </source>
</evidence>
<reference evidence="10" key="1">
    <citation type="submission" date="2023-05" db="EMBL/GenBank/DDBJ databases">
        <title>Cataloging the Phylogenetic Diversity of Human Bladder Bacteria.</title>
        <authorList>
            <person name="Du J."/>
        </authorList>
    </citation>
    <scope>NUCLEOTIDE SEQUENCE</scope>
    <source>
        <strain evidence="10">UMB9978</strain>
    </source>
</reference>
<gene>
    <name evidence="10" type="ORF">QP116_02605</name>
</gene>
<evidence type="ECO:0000256" key="3">
    <source>
        <dbReference type="ARBA" id="ARBA00022448"/>
    </source>
</evidence>
<dbReference type="GO" id="GO:0015225">
    <property type="term" value="F:biotin transmembrane transporter activity"/>
    <property type="evidence" value="ECO:0007669"/>
    <property type="project" value="UniProtKB-UniRule"/>
</dbReference>
<evidence type="ECO:0000313" key="10">
    <source>
        <dbReference type="EMBL" id="MDK6274643.1"/>
    </source>
</evidence>
<dbReference type="AlphaFoldDB" id="A0AAP4C7M0"/>
<dbReference type="RefSeq" id="WP_285332580.1">
    <property type="nucleotide sequence ID" value="NZ_JASODW010000002.1"/>
</dbReference>
<evidence type="ECO:0000256" key="7">
    <source>
        <dbReference type="ARBA" id="ARBA00023136"/>
    </source>
</evidence>
<feature type="transmembrane region" description="Helical" evidence="9">
    <location>
        <begin position="71"/>
        <end position="90"/>
    </location>
</feature>
<feature type="transmembrane region" description="Helical" evidence="9">
    <location>
        <begin position="20"/>
        <end position="38"/>
    </location>
</feature>
<feature type="transmembrane region" description="Helical" evidence="9">
    <location>
        <begin position="172"/>
        <end position="192"/>
    </location>
</feature>
<keyword evidence="4 8" id="KW-1003">Cell membrane</keyword>
<feature type="transmembrane region" description="Helical" evidence="9">
    <location>
        <begin position="102"/>
        <end position="123"/>
    </location>
</feature>
<evidence type="ECO:0000256" key="9">
    <source>
        <dbReference type="SAM" id="Phobius"/>
    </source>
</evidence>
<dbReference type="Proteomes" id="UP001240483">
    <property type="component" value="Unassembled WGS sequence"/>
</dbReference>
<dbReference type="Pfam" id="PF02632">
    <property type="entry name" value="BioY"/>
    <property type="match status" value="1"/>
</dbReference>
<dbReference type="PANTHER" id="PTHR34295">
    <property type="entry name" value="BIOTIN TRANSPORTER BIOY"/>
    <property type="match status" value="1"/>
</dbReference>
<keyword evidence="3 8" id="KW-0813">Transport</keyword>
<keyword evidence="7 8" id="KW-0472">Membrane</keyword>
<accession>A0AAP4C7M0</accession>
<dbReference type="PIRSF" id="PIRSF016661">
    <property type="entry name" value="BioY"/>
    <property type="match status" value="1"/>
</dbReference>
<feature type="transmembrane region" description="Helical" evidence="9">
    <location>
        <begin position="130"/>
        <end position="152"/>
    </location>
</feature>
<dbReference type="InterPro" id="IPR003784">
    <property type="entry name" value="BioY"/>
</dbReference>
<evidence type="ECO:0000256" key="8">
    <source>
        <dbReference type="PIRNR" id="PIRNR016661"/>
    </source>
</evidence>
<comment type="similarity">
    <text evidence="2 8">Belongs to the BioY family.</text>
</comment>
<dbReference type="PANTHER" id="PTHR34295:SF4">
    <property type="entry name" value="BIOTIN TRANSPORTER BIOY-RELATED"/>
    <property type="match status" value="1"/>
</dbReference>
<proteinExistence type="inferred from homology"/>
<name>A0AAP4C7M0_9MICC</name>
<evidence type="ECO:0000256" key="2">
    <source>
        <dbReference type="ARBA" id="ARBA00010692"/>
    </source>
</evidence>
<comment type="subcellular location">
    <subcellularLocation>
        <location evidence="1 8">Cell membrane</location>
        <topology evidence="1 8">Multi-pass membrane protein</topology>
    </subcellularLocation>
</comment>